<evidence type="ECO:0000313" key="2">
    <source>
        <dbReference type="EMBL" id="SFB78444.1"/>
    </source>
</evidence>
<gene>
    <name evidence="2" type="ORF">SAMN05660443_0102</name>
</gene>
<dbReference type="PANTHER" id="PTHR13369">
    <property type="match status" value="1"/>
</dbReference>
<dbReference type="STRING" id="1122252.SAMN05660443_0102"/>
<dbReference type="RefSeq" id="WP_091957644.1">
    <property type="nucleotide sequence ID" value="NZ_FOLH01000001.1"/>
</dbReference>
<keyword evidence="2" id="KW-0489">Methyltransferase</keyword>
<evidence type="ECO:0000313" key="3">
    <source>
        <dbReference type="Proteomes" id="UP000199058"/>
    </source>
</evidence>
<dbReference type="OrthoDB" id="5298194at2"/>
<dbReference type="AlphaFoldDB" id="A0A1I1DU99"/>
<keyword evidence="3" id="KW-1185">Reference proteome</keyword>
<dbReference type="SUPFAM" id="SSF53335">
    <property type="entry name" value="S-adenosyl-L-methionine-dependent methyltransferases"/>
    <property type="match status" value="1"/>
</dbReference>
<dbReference type="PANTHER" id="PTHR13369:SF0">
    <property type="entry name" value="GLUTATHIONE S-TRANSFERASE C-TERMINAL DOMAIN-CONTAINING PROTEIN"/>
    <property type="match status" value="1"/>
</dbReference>
<dbReference type="InterPro" id="IPR029063">
    <property type="entry name" value="SAM-dependent_MTases_sf"/>
</dbReference>
<dbReference type="GO" id="GO:0032259">
    <property type="term" value="P:methylation"/>
    <property type="evidence" value="ECO:0007669"/>
    <property type="project" value="UniProtKB-KW"/>
</dbReference>
<reference evidence="2 3" key="1">
    <citation type="submission" date="2016-10" db="EMBL/GenBank/DDBJ databases">
        <authorList>
            <person name="de Groot N.N."/>
        </authorList>
    </citation>
    <scope>NUCLEOTIDE SEQUENCE [LARGE SCALE GENOMIC DNA]</scope>
    <source>
        <strain evidence="2 3">DSM 18438</strain>
    </source>
</reference>
<keyword evidence="2" id="KW-0808">Transferase</keyword>
<sequence>MSSTTSYLEAAKHWQLLDSWLHQHRPFWIAQPFTSQPDWTLHYPEMAAWLENLGTADCENFEQHPDQLCQPLQAWLPALADRSHLLELPLVGGKDCSLPEKYAKAMPGRKRLQAGALVGALLPLPSPIFDWCSGSGHLARTLAAQTQHPVLGLEKDIQLVNKGNQLAEAAGDAVRIQQQDVLAFKEAWPQEPHGVALHACGDLHRQLIKKAIQHRLPRLSFSPCCYHLIAADSWQPLSQQAKNSLLQGLDKSLLRLAVQETVTAPERVARQRDQLKTWRLGFDALQRQLFQQDQYLPLPSVSPRWLQGSFADFCRWAAEHKGLQLPPQIDFSEWEERGEKRLIQVQRHELLRHLFRRPLEIWLVLDYVLALEEAGYQVKLGHFCKRELTPRNLLIDAWLPEMKMARSQEQA</sequence>
<evidence type="ECO:0000259" key="1">
    <source>
        <dbReference type="Pfam" id="PF13679"/>
    </source>
</evidence>
<name>A0A1I1DU99_9GAMM</name>
<feature type="domain" description="Methyltransferase" evidence="1">
    <location>
        <begin position="127"/>
        <end position="231"/>
    </location>
</feature>
<proteinExistence type="predicted"/>
<dbReference type="Gene3D" id="3.40.50.150">
    <property type="entry name" value="Vaccinia Virus protein VP39"/>
    <property type="match status" value="1"/>
</dbReference>
<accession>A0A1I1DU99</accession>
<dbReference type="GO" id="GO:0008168">
    <property type="term" value="F:methyltransferase activity"/>
    <property type="evidence" value="ECO:0007669"/>
    <property type="project" value="UniProtKB-KW"/>
</dbReference>
<dbReference type="CDD" id="cd02440">
    <property type="entry name" value="AdoMet_MTases"/>
    <property type="match status" value="1"/>
</dbReference>
<dbReference type="InterPro" id="IPR025714">
    <property type="entry name" value="Methyltranfer_dom"/>
</dbReference>
<dbReference type="Proteomes" id="UP000199058">
    <property type="component" value="Unassembled WGS sequence"/>
</dbReference>
<dbReference type="Pfam" id="PF13679">
    <property type="entry name" value="Methyltransf_32"/>
    <property type="match status" value="1"/>
</dbReference>
<protein>
    <submittedName>
        <fullName evidence="2">Methyltransferase domain-containing protein</fullName>
    </submittedName>
</protein>
<dbReference type="EMBL" id="FOLH01000001">
    <property type="protein sequence ID" value="SFB78444.1"/>
    <property type="molecule type" value="Genomic_DNA"/>
</dbReference>
<organism evidence="2 3">
    <name type="scientific">Marinospirillum celere</name>
    <dbReference type="NCBI Taxonomy" id="1122252"/>
    <lineage>
        <taxon>Bacteria</taxon>
        <taxon>Pseudomonadati</taxon>
        <taxon>Pseudomonadota</taxon>
        <taxon>Gammaproteobacteria</taxon>
        <taxon>Oceanospirillales</taxon>
        <taxon>Oceanospirillaceae</taxon>
        <taxon>Marinospirillum</taxon>
    </lineage>
</organism>